<gene>
    <name evidence="2" type="ORF">ILEXP_LOCUS55143</name>
</gene>
<feature type="compositionally biased region" description="Basic and acidic residues" evidence="1">
    <location>
        <begin position="86"/>
        <end position="97"/>
    </location>
</feature>
<protein>
    <submittedName>
        <fullName evidence="2">Uncharacterized protein</fullName>
    </submittedName>
</protein>
<dbReference type="EMBL" id="CAUOFW020009080">
    <property type="protein sequence ID" value="CAK9184795.1"/>
    <property type="molecule type" value="Genomic_DNA"/>
</dbReference>
<dbReference type="Proteomes" id="UP001642360">
    <property type="component" value="Unassembled WGS sequence"/>
</dbReference>
<reference evidence="2 3" key="1">
    <citation type="submission" date="2024-02" db="EMBL/GenBank/DDBJ databases">
        <authorList>
            <person name="Vignale AGUSTIN F."/>
            <person name="Sosa J E."/>
            <person name="Modenutti C."/>
        </authorList>
    </citation>
    <scope>NUCLEOTIDE SEQUENCE [LARGE SCALE GENOMIC DNA]</scope>
</reference>
<organism evidence="2 3">
    <name type="scientific">Ilex paraguariensis</name>
    <name type="common">yerba mate</name>
    <dbReference type="NCBI Taxonomy" id="185542"/>
    <lineage>
        <taxon>Eukaryota</taxon>
        <taxon>Viridiplantae</taxon>
        <taxon>Streptophyta</taxon>
        <taxon>Embryophyta</taxon>
        <taxon>Tracheophyta</taxon>
        <taxon>Spermatophyta</taxon>
        <taxon>Magnoliopsida</taxon>
        <taxon>eudicotyledons</taxon>
        <taxon>Gunneridae</taxon>
        <taxon>Pentapetalae</taxon>
        <taxon>asterids</taxon>
        <taxon>campanulids</taxon>
        <taxon>Aquifoliales</taxon>
        <taxon>Aquifoliaceae</taxon>
        <taxon>Ilex</taxon>
    </lineage>
</organism>
<sequence>MVASLPEKDTLSCTMVVFSISCSVYTMRARSLDLIILEVSIETREEAKRGISMKNKRSELKTSGGVSVRSTDGDGVMVVGGSIAKSQRERSTERESHSAMVGGGADSE</sequence>
<comment type="caution">
    <text evidence="2">The sequence shown here is derived from an EMBL/GenBank/DDBJ whole genome shotgun (WGS) entry which is preliminary data.</text>
</comment>
<evidence type="ECO:0000313" key="2">
    <source>
        <dbReference type="EMBL" id="CAK9184795.1"/>
    </source>
</evidence>
<evidence type="ECO:0000313" key="3">
    <source>
        <dbReference type="Proteomes" id="UP001642360"/>
    </source>
</evidence>
<proteinExistence type="predicted"/>
<accession>A0ABC8UUQ3</accession>
<feature type="region of interest" description="Disordered" evidence="1">
    <location>
        <begin position="55"/>
        <end position="108"/>
    </location>
</feature>
<keyword evidence="3" id="KW-1185">Reference proteome</keyword>
<dbReference type="AlphaFoldDB" id="A0ABC8UUQ3"/>
<name>A0ABC8UUQ3_9AQUA</name>
<evidence type="ECO:0000256" key="1">
    <source>
        <dbReference type="SAM" id="MobiDB-lite"/>
    </source>
</evidence>